<evidence type="ECO:0000259" key="3">
    <source>
        <dbReference type="Pfam" id="PF21057"/>
    </source>
</evidence>
<dbReference type="InterPro" id="IPR031318">
    <property type="entry name" value="OPI10"/>
</dbReference>
<dbReference type="GO" id="GO:0006606">
    <property type="term" value="P:protein import into nucleus"/>
    <property type="evidence" value="ECO:0007669"/>
    <property type="project" value="TreeGrafter"/>
</dbReference>
<feature type="domain" description="Hikeshi-like C-terminal" evidence="3">
    <location>
        <begin position="134"/>
        <end position="186"/>
    </location>
</feature>
<feature type="domain" description="Hikeshi-like N-terminal" evidence="2">
    <location>
        <begin position="7"/>
        <end position="126"/>
    </location>
</feature>
<dbReference type="EMBL" id="OC989146">
    <property type="protein sequence ID" value="CAG4645801.1"/>
    <property type="molecule type" value="Genomic_DNA"/>
</dbReference>
<comment type="similarity">
    <text evidence="1">Belongs to the OPI10 family.</text>
</comment>
<dbReference type="PANTHER" id="PTHR12925:SF0">
    <property type="entry name" value="PROTEIN HIKESHI"/>
    <property type="match status" value="1"/>
</dbReference>
<gene>
    <name evidence="4" type="primary">EOG090X0D82</name>
</gene>
<evidence type="ECO:0000259" key="2">
    <source>
        <dbReference type="Pfam" id="PF05603"/>
    </source>
</evidence>
<name>A0A9N6WRJ7_9CRUS</name>
<dbReference type="GO" id="GO:0061608">
    <property type="term" value="F:nuclear import signal receptor activity"/>
    <property type="evidence" value="ECO:0007669"/>
    <property type="project" value="TreeGrafter"/>
</dbReference>
<sequence>MSFFGLIVSGRLVQTDFQQFGTNQFLTTVPDADNVNHIVVFLTGVQPLPEGFGGSVYFSWPDPAAPPSWQYLGFISNAKPSAIFKITKLKHLNNPANITFGSAISHNAQIGISIEPMFQIQSLTPAVAEPSGNDFMEFTTKMVENCFNYVASFGVTQSQMRPSNDMFVPLGVLRDWYANFQRRLSQIYPKKGMGKKTCVLCCSLLGIPSV</sequence>
<dbReference type="Pfam" id="PF05603">
    <property type="entry name" value="Hikeshi-like_N"/>
    <property type="match status" value="1"/>
</dbReference>
<dbReference type="PANTHER" id="PTHR12925">
    <property type="entry name" value="HIKESHI FAMILY MEMBER"/>
    <property type="match status" value="1"/>
</dbReference>
<reference evidence="4" key="1">
    <citation type="submission" date="2021-04" db="EMBL/GenBank/DDBJ databases">
        <authorList>
            <person name="Cornetti L."/>
        </authorList>
    </citation>
    <scope>NUCLEOTIDE SEQUENCE</scope>
</reference>
<dbReference type="Pfam" id="PF21057">
    <property type="entry name" value="Hikeshi-like_C"/>
    <property type="match status" value="1"/>
</dbReference>
<dbReference type="InterPro" id="IPR048364">
    <property type="entry name" value="Hikeshi-like_C"/>
</dbReference>
<accession>A0A9N6WRJ7</accession>
<dbReference type="InterPro" id="IPR008493">
    <property type="entry name" value="Hikeshi-like_N"/>
</dbReference>
<proteinExistence type="inferred from homology"/>
<protein>
    <submittedName>
        <fullName evidence="4">EOG090X0D82</fullName>
    </submittedName>
</protein>
<dbReference type="GO" id="GO:0030544">
    <property type="term" value="F:Hsp70 protein binding"/>
    <property type="evidence" value="ECO:0007669"/>
    <property type="project" value="TreeGrafter"/>
</dbReference>
<evidence type="ECO:0000313" key="4">
    <source>
        <dbReference type="EMBL" id="CAG4645801.1"/>
    </source>
</evidence>
<dbReference type="AlphaFoldDB" id="A0A9N6WRJ7"/>
<evidence type="ECO:0000256" key="1">
    <source>
        <dbReference type="ARBA" id="ARBA00006623"/>
    </source>
</evidence>
<organism evidence="4">
    <name type="scientific">Lynceus sp. MCZ IZ 141354</name>
    <dbReference type="NCBI Taxonomy" id="1930659"/>
    <lineage>
        <taxon>Eukaryota</taxon>
        <taxon>Metazoa</taxon>
        <taxon>Ecdysozoa</taxon>
        <taxon>Arthropoda</taxon>
        <taxon>Crustacea</taxon>
        <taxon>Branchiopoda</taxon>
        <taxon>Diplostraca</taxon>
        <taxon>Laevicaudata</taxon>
        <taxon>Lynceidae</taxon>
        <taxon>Lynceus</taxon>
    </lineage>
</organism>
<dbReference type="GO" id="GO:0005634">
    <property type="term" value="C:nucleus"/>
    <property type="evidence" value="ECO:0007669"/>
    <property type="project" value="TreeGrafter"/>
</dbReference>
<dbReference type="GO" id="GO:0005829">
    <property type="term" value="C:cytosol"/>
    <property type="evidence" value="ECO:0007669"/>
    <property type="project" value="TreeGrafter"/>
</dbReference>